<dbReference type="EMBL" id="CAEZXL010000121">
    <property type="protein sequence ID" value="CAB4690049.1"/>
    <property type="molecule type" value="Genomic_DNA"/>
</dbReference>
<dbReference type="AlphaFoldDB" id="A0A6J6NTP3"/>
<organism evidence="1">
    <name type="scientific">freshwater metagenome</name>
    <dbReference type="NCBI Taxonomy" id="449393"/>
    <lineage>
        <taxon>unclassified sequences</taxon>
        <taxon>metagenomes</taxon>
        <taxon>ecological metagenomes</taxon>
    </lineage>
</organism>
<gene>
    <name evidence="1" type="ORF">UFOPK2373_00742</name>
</gene>
<protein>
    <submittedName>
        <fullName evidence="1">Unannotated protein</fullName>
    </submittedName>
</protein>
<reference evidence="1" key="1">
    <citation type="submission" date="2020-05" db="EMBL/GenBank/DDBJ databases">
        <authorList>
            <person name="Chiriac C."/>
            <person name="Salcher M."/>
            <person name="Ghai R."/>
            <person name="Kavagutti S V."/>
        </authorList>
    </citation>
    <scope>NUCLEOTIDE SEQUENCE</scope>
</reference>
<name>A0A6J6NTP3_9ZZZZ</name>
<evidence type="ECO:0000313" key="1">
    <source>
        <dbReference type="EMBL" id="CAB4690049.1"/>
    </source>
</evidence>
<sequence>MKPRPTSRDRHGRGIRHSLSGALYRTGGSSQDQFASIVSSTCDYLRERWPVELGTLKYQILDAPILGANSTYVKRWAARQETMTIIIYRLPILRLDQNPNSSPTEERVRIEHHVFEAAGELIGKEPWELIFGDEPEN</sequence>
<proteinExistence type="predicted"/>
<accession>A0A6J6NTP3</accession>